<comment type="caution">
    <text evidence="2">The sequence shown here is derived from an EMBL/GenBank/DDBJ whole genome shotgun (WGS) entry which is preliminary data.</text>
</comment>
<accession>J2T2Z7</accession>
<organism evidence="2 3">
    <name type="scientific">Chryseobacterium populi</name>
    <dbReference type="NCBI Taxonomy" id="1144316"/>
    <lineage>
        <taxon>Bacteria</taxon>
        <taxon>Pseudomonadati</taxon>
        <taxon>Bacteroidota</taxon>
        <taxon>Flavobacteriia</taxon>
        <taxon>Flavobacteriales</taxon>
        <taxon>Weeksellaceae</taxon>
        <taxon>Chryseobacterium group</taxon>
        <taxon>Chryseobacterium</taxon>
    </lineage>
</organism>
<evidence type="ECO:0000313" key="2">
    <source>
        <dbReference type="EMBL" id="EJL72402.1"/>
    </source>
</evidence>
<keyword evidence="3" id="KW-1185">Reference proteome</keyword>
<dbReference type="AlphaFoldDB" id="J2T2Z7"/>
<evidence type="ECO:0000313" key="3">
    <source>
        <dbReference type="Proteomes" id="UP000007509"/>
    </source>
</evidence>
<dbReference type="PATRIC" id="fig|1144316.3.peg.1900"/>
<evidence type="ECO:0000256" key="1">
    <source>
        <dbReference type="SAM" id="SignalP"/>
    </source>
</evidence>
<sequence>MKRIIFNTLSLAGFVLVVSACSSDNDLMMDSQSKSNRVVSKEVSKTAMYHIRYGLLSQNGTKTLSGSYDVGSFVATNTATGESFETYGGSGLQSLPQYYDGIPAGTYTFTAMQGQGGWVGYGSVTGTVSDAQIDADGYVTVYIPIAWEE</sequence>
<proteinExistence type="predicted"/>
<dbReference type="PROSITE" id="PS51257">
    <property type="entry name" value="PROKAR_LIPOPROTEIN"/>
    <property type="match status" value="1"/>
</dbReference>
<feature type="signal peptide" evidence="1">
    <location>
        <begin position="1"/>
        <end position="20"/>
    </location>
</feature>
<evidence type="ECO:0008006" key="4">
    <source>
        <dbReference type="Google" id="ProtNLM"/>
    </source>
</evidence>
<name>J2T2Z7_9FLAO</name>
<keyword evidence="1" id="KW-0732">Signal</keyword>
<dbReference type="RefSeq" id="WP_007842978.1">
    <property type="nucleotide sequence ID" value="NZ_AKJY01000032.1"/>
</dbReference>
<dbReference type="Proteomes" id="UP000007509">
    <property type="component" value="Unassembled WGS sequence"/>
</dbReference>
<protein>
    <recommendedName>
        <fullName evidence="4">Lipoprotein</fullName>
    </recommendedName>
</protein>
<gene>
    <name evidence="2" type="ORF">PMI13_01894</name>
</gene>
<reference evidence="2 3" key="1">
    <citation type="journal article" date="2012" name="J. Bacteriol.">
        <title>Twenty-one genome sequences from Pseudomonas species and 19 genome sequences from diverse bacteria isolated from the rhizosphere and endosphere of Populus deltoides.</title>
        <authorList>
            <person name="Brown S.D."/>
            <person name="Utturkar S.M."/>
            <person name="Klingeman D.M."/>
            <person name="Johnson C.M."/>
            <person name="Martin S.L."/>
            <person name="Land M.L."/>
            <person name="Lu T.Y."/>
            <person name="Schadt C.W."/>
            <person name="Doktycz M.J."/>
            <person name="Pelletier D.A."/>
        </authorList>
    </citation>
    <scope>NUCLEOTIDE SEQUENCE [LARGE SCALE GENOMIC DNA]</scope>
    <source>
        <strain evidence="2 3">CF314</strain>
    </source>
</reference>
<feature type="chain" id="PRO_5003756023" description="Lipoprotein" evidence="1">
    <location>
        <begin position="21"/>
        <end position="149"/>
    </location>
</feature>
<dbReference type="EMBL" id="AKJY01000032">
    <property type="protein sequence ID" value="EJL72402.1"/>
    <property type="molecule type" value="Genomic_DNA"/>
</dbReference>